<evidence type="ECO:0000313" key="3">
    <source>
        <dbReference type="EMBL" id="KAF2814038.1"/>
    </source>
</evidence>
<evidence type="ECO:0000313" key="5">
    <source>
        <dbReference type="RefSeq" id="XP_033581002.1"/>
    </source>
</evidence>
<reference evidence="3 5" key="1">
    <citation type="journal article" date="2020" name="Stud. Mycol.">
        <title>101 Dothideomycetes genomes: a test case for predicting lifestyles and emergence of pathogens.</title>
        <authorList>
            <person name="Haridas S."/>
            <person name="Albert R."/>
            <person name="Binder M."/>
            <person name="Bloem J."/>
            <person name="Labutti K."/>
            <person name="Salamov A."/>
            <person name="Andreopoulos B."/>
            <person name="Baker S."/>
            <person name="Barry K."/>
            <person name="Bills G."/>
            <person name="Bluhm B."/>
            <person name="Cannon C."/>
            <person name="Castanera R."/>
            <person name="Culley D."/>
            <person name="Daum C."/>
            <person name="Ezra D."/>
            <person name="Gonzalez J."/>
            <person name="Henrissat B."/>
            <person name="Kuo A."/>
            <person name="Liang C."/>
            <person name="Lipzen A."/>
            <person name="Lutzoni F."/>
            <person name="Magnuson J."/>
            <person name="Mondo S."/>
            <person name="Nolan M."/>
            <person name="Ohm R."/>
            <person name="Pangilinan J."/>
            <person name="Park H.-J."/>
            <person name="Ramirez L."/>
            <person name="Alfaro M."/>
            <person name="Sun H."/>
            <person name="Tritt A."/>
            <person name="Yoshinaga Y."/>
            <person name="Zwiers L.-H."/>
            <person name="Turgeon B."/>
            <person name="Goodwin S."/>
            <person name="Spatafora J."/>
            <person name="Crous P."/>
            <person name="Grigoriev I."/>
        </authorList>
    </citation>
    <scope>NUCLEOTIDE SEQUENCE</scope>
    <source>
        <strain evidence="3 5">CBS 304.34</strain>
    </source>
</reference>
<sequence length="704" mass="69309">MSFVNFALVLFSASTAFAANLPAYSSFYSNSSTQYPATTIAPSGAPCCLIVPQTVGLNFWWNQSLTITYATVLTQYLQYNNTVILNTTTIYNASATQGLVVPTDIIPGYLLYSETFFDIGTTIDLTTTTLTYPTPYVAINSAFYVTGTYSMSAGEQMCQQDLQNFNPVSNIIQLTAEYDFVPATSTFWSAGTYVNAPTQLKDTILAIPSVTESFPMIASCSLVSGSGQPSVHLPVSALTTHGSTTITVGGFFSGSVGSSAAEVTPPPVSSSQYTPPPSSAGNGQPPASENQPSSAPAAPPASSSVIGAPVPPSSANGASPISSVANNPPPTSQNQPSSHASIQTPPPVVVIPPAGVSSIQIGSTVIPVSFASASGGGIVLPGGATLSPGIVTTINGVGISLAPSETAVVVGGSTIILPVSAAASFPSVFAIQVGSSVITAAFASASGGGVVLPGGATLSPGAVTTINGVGVSLAPSETAVVVGGSTVVLPVPATPSFPSIFTIQVGSSAITAAFASASGGGIILPGGATLLPGTTTVVNGETIALVPSGTALVVDGTETIKPVPFTPAPAPAPTTLLVGSSALPITYATATGGGVILPNGGTLLPGSTTVYNGVTISLTPSETAIVVAGSTVPLTPPSVATSSGVGGYILSGLGGAGGISTASGSGTQTAGYTGPLATGAAGRIRSLGPLNVFLIAAVIGAIWI</sequence>
<protein>
    <submittedName>
        <fullName evidence="3 5">Uncharacterized protein</fullName>
    </submittedName>
</protein>
<dbReference type="EMBL" id="MU003695">
    <property type="protein sequence ID" value="KAF2814038.1"/>
    <property type="molecule type" value="Genomic_DNA"/>
</dbReference>
<dbReference type="RefSeq" id="XP_033581002.1">
    <property type="nucleotide sequence ID" value="XM_033721813.1"/>
</dbReference>
<evidence type="ECO:0000256" key="2">
    <source>
        <dbReference type="SAM" id="SignalP"/>
    </source>
</evidence>
<evidence type="ECO:0000256" key="1">
    <source>
        <dbReference type="SAM" id="MobiDB-lite"/>
    </source>
</evidence>
<reference evidence="5" key="3">
    <citation type="submission" date="2025-04" db="UniProtKB">
        <authorList>
            <consortium name="RefSeq"/>
        </authorList>
    </citation>
    <scope>IDENTIFICATION</scope>
    <source>
        <strain evidence="5">CBS 304.34</strain>
    </source>
</reference>
<keyword evidence="2" id="KW-0732">Signal</keyword>
<dbReference type="GeneID" id="54462706"/>
<dbReference type="Proteomes" id="UP000504636">
    <property type="component" value="Unplaced"/>
</dbReference>
<feature type="signal peptide" evidence="2">
    <location>
        <begin position="1"/>
        <end position="18"/>
    </location>
</feature>
<evidence type="ECO:0000313" key="4">
    <source>
        <dbReference type="Proteomes" id="UP000504636"/>
    </source>
</evidence>
<organism evidence="3">
    <name type="scientific">Mytilinidion resinicola</name>
    <dbReference type="NCBI Taxonomy" id="574789"/>
    <lineage>
        <taxon>Eukaryota</taxon>
        <taxon>Fungi</taxon>
        <taxon>Dikarya</taxon>
        <taxon>Ascomycota</taxon>
        <taxon>Pezizomycotina</taxon>
        <taxon>Dothideomycetes</taxon>
        <taxon>Pleosporomycetidae</taxon>
        <taxon>Mytilinidiales</taxon>
        <taxon>Mytilinidiaceae</taxon>
        <taxon>Mytilinidion</taxon>
    </lineage>
</organism>
<keyword evidence="4" id="KW-1185">Reference proteome</keyword>
<feature type="compositionally biased region" description="Low complexity" evidence="1">
    <location>
        <begin position="285"/>
        <end position="308"/>
    </location>
</feature>
<accession>A0A6A6YZS5</accession>
<dbReference type="OrthoDB" id="3937400at2759"/>
<proteinExistence type="predicted"/>
<feature type="region of interest" description="Disordered" evidence="1">
    <location>
        <begin position="258"/>
        <end position="346"/>
    </location>
</feature>
<dbReference type="AlphaFoldDB" id="A0A6A6YZS5"/>
<feature type="chain" id="PRO_5044629496" evidence="2">
    <location>
        <begin position="19"/>
        <end position="704"/>
    </location>
</feature>
<gene>
    <name evidence="3 5" type="ORF">BDZ99DRAFT_473163</name>
</gene>
<feature type="compositionally biased region" description="Polar residues" evidence="1">
    <location>
        <begin position="316"/>
        <end position="325"/>
    </location>
</feature>
<feature type="compositionally biased region" description="Pro residues" evidence="1">
    <location>
        <begin position="264"/>
        <end position="278"/>
    </location>
</feature>
<reference evidence="5" key="2">
    <citation type="submission" date="2020-04" db="EMBL/GenBank/DDBJ databases">
        <authorList>
            <consortium name="NCBI Genome Project"/>
        </authorList>
    </citation>
    <scope>NUCLEOTIDE SEQUENCE</scope>
    <source>
        <strain evidence="5">CBS 304.34</strain>
    </source>
</reference>
<name>A0A6A6YZS5_9PEZI</name>